<dbReference type="HAMAP" id="MF_00368">
    <property type="entry name" value="Ribosomal_bL12"/>
    <property type="match status" value="1"/>
</dbReference>
<dbReference type="OMA" id="DPTQHRS"/>
<protein>
    <recommendedName>
        <fullName evidence="4">Large ribosomal subunit protein bL12 C-terminal domain-containing protein</fullName>
    </recommendedName>
</protein>
<comment type="similarity">
    <text evidence="1">Belongs to the bacterial ribosomal protein bL12 family.</text>
</comment>
<evidence type="ECO:0000256" key="3">
    <source>
        <dbReference type="ARBA" id="ARBA00023274"/>
    </source>
</evidence>
<dbReference type="InParanoid" id="V4UCK1"/>
<dbReference type="eggNOG" id="KOG1715">
    <property type="taxonomic scope" value="Eukaryota"/>
</dbReference>
<dbReference type="InterPro" id="IPR000206">
    <property type="entry name" value="Ribosomal_bL12"/>
</dbReference>
<gene>
    <name evidence="5" type="ORF">CICLE_v10016633mg</name>
</gene>
<dbReference type="Pfam" id="PF00542">
    <property type="entry name" value="Ribosomal_L12"/>
    <property type="match status" value="1"/>
</dbReference>
<dbReference type="Gramene" id="ESR61890">
    <property type="protein sequence ID" value="ESR61890"/>
    <property type="gene ID" value="CICLE_v10016633mg"/>
</dbReference>
<dbReference type="GO" id="GO:0005840">
    <property type="term" value="C:ribosome"/>
    <property type="evidence" value="ECO:0007669"/>
    <property type="project" value="UniProtKB-KW"/>
</dbReference>
<keyword evidence="6" id="KW-1185">Reference proteome</keyword>
<evidence type="ECO:0000259" key="4">
    <source>
        <dbReference type="Pfam" id="PF00542"/>
    </source>
</evidence>
<reference evidence="5 6" key="1">
    <citation type="submission" date="2013-10" db="EMBL/GenBank/DDBJ databases">
        <authorList>
            <consortium name="International Citrus Genome Consortium"/>
            <person name="Jenkins J."/>
            <person name="Schmutz J."/>
            <person name="Prochnik S."/>
            <person name="Rokhsar D."/>
            <person name="Gmitter F."/>
            <person name="Ollitrault P."/>
            <person name="Machado M."/>
            <person name="Talon M."/>
            <person name="Wincker P."/>
            <person name="Jaillon O."/>
            <person name="Morgante M."/>
        </authorList>
    </citation>
    <scope>NUCLEOTIDE SEQUENCE</scope>
    <source>
        <strain evidence="6">cv. Clemenules</strain>
    </source>
</reference>
<dbReference type="PANTHER" id="PTHR45987:SF1">
    <property type="entry name" value="50S RIBOSOMAL PROTEIN L7_L12-RELATED"/>
    <property type="match status" value="1"/>
</dbReference>
<organism evidence="5 6">
    <name type="scientific">Citrus clementina</name>
    <name type="common">Clementine</name>
    <name type="synonym">Citrus deliciosa x Citrus sinensis</name>
    <dbReference type="NCBI Taxonomy" id="85681"/>
    <lineage>
        <taxon>Eukaryota</taxon>
        <taxon>Viridiplantae</taxon>
        <taxon>Streptophyta</taxon>
        <taxon>Embryophyta</taxon>
        <taxon>Tracheophyta</taxon>
        <taxon>Spermatophyta</taxon>
        <taxon>Magnoliopsida</taxon>
        <taxon>eudicotyledons</taxon>
        <taxon>Gunneridae</taxon>
        <taxon>Pentapetalae</taxon>
        <taxon>rosids</taxon>
        <taxon>malvids</taxon>
        <taxon>Sapindales</taxon>
        <taxon>Rutaceae</taxon>
        <taxon>Aurantioideae</taxon>
        <taxon>Citrus</taxon>
    </lineage>
</organism>
<name>V4UCK1_CITCL</name>
<dbReference type="Gene3D" id="3.30.1390.10">
    <property type="match status" value="1"/>
</dbReference>
<dbReference type="FunCoup" id="V4UCK1">
    <property type="interactions" value="2934"/>
</dbReference>
<dbReference type="PANTHER" id="PTHR45987">
    <property type="entry name" value="39S RIBOSOMAL PROTEIN L12"/>
    <property type="match status" value="1"/>
</dbReference>
<keyword evidence="2" id="KW-0689">Ribosomal protein</keyword>
<dbReference type="Proteomes" id="UP000030687">
    <property type="component" value="Unassembled WGS sequence"/>
</dbReference>
<evidence type="ECO:0000313" key="5">
    <source>
        <dbReference type="EMBL" id="ESR61890.1"/>
    </source>
</evidence>
<dbReference type="GO" id="GO:0005739">
    <property type="term" value="C:mitochondrion"/>
    <property type="evidence" value="ECO:0007669"/>
    <property type="project" value="TreeGrafter"/>
</dbReference>
<dbReference type="GO" id="GO:0006412">
    <property type="term" value="P:translation"/>
    <property type="evidence" value="ECO:0007669"/>
    <property type="project" value="InterPro"/>
</dbReference>
<dbReference type="CDD" id="cd00387">
    <property type="entry name" value="Ribosomal_L7_L12"/>
    <property type="match status" value="1"/>
</dbReference>
<dbReference type="GO" id="GO:0003729">
    <property type="term" value="F:mRNA binding"/>
    <property type="evidence" value="ECO:0007669"/>
    <property type="project" value="TreeGrafter"/>
</dbReference>
<dbReference type="OrthoDB" id="250175at2759"/>
<dbReference type="KEGG" id="cic:CICLE_v10016633mg"/>
<dbReference type="AlphaFoldDB" id="V4UCK1"/>
<keyword evidence="3" id="KW-0687">Ribonucleoprotein</keyword>
<proteinExistence type="inferred from homology"/>
<dbReference type="SUPFAM" id="SSF54736">
    <property type="entry name" value="ClpS-like"/>
    <property type="match status" value="1"/>
</dbReference>
<accession>V4UCK1</accession>
<feature type="domain" description="Large ribosomal subunit protein bL12 C-terminal" evidence="4">
    <location>
        <begin position="152"/>
        <end position="217"/>
    </location>
</feature>
<evidence type="ECO:0000313" key="6">
    <source>
        <dbReference type="Proteomes" id="UP000030687"/>
    </source>
</evidence>
<dbReference type="FunFam" id="3.30.1390.10:FF:000001">
    <property type="entry name" value="50S ribosomal protein L7/L12"/>
    <property type="match status" value="1"/>
</dbReference>
<dbReference type="GO" id="GO:0003735">
    <property type="term" value="F:structural constituent of ribosome"/>
    <property type="evidence" value="ECO:0007669"/>
    <property type="project" value="InterPro"/>
</dbReference>
<evidence type="ECO:0000256" key="1">
    <source>
        <dbReference type="ARBA" id="ARBA00007197"/>
    </source>
</evidence>
<dbReference type="EMBL" id="KI536312">
    <property type="protein sequence ID" value="ESR61890.1"/>
    <property type="molecule type" value="Genomic_DNA"/>
</dbReference>
<evidence type="ECO:0000256" key="2">
    <source>
        <dbReference type="ARBA" id="ARBA00022980"/>
    </source>
</evidence>
<dbReference type="InterPro" id="IPR013823">
    <property type="entry name" value="Ribosomal_bL12_C"/>
</dbReference>
<dbReference type="InterPro" id="IPR014719">
    <property type="entry name" value="Ribosomal_bL12_C/ClpS-like"/>
</dbReference>
<dbReference type="GO" id="GO:1990904">
    <property type="term" value="C:ribonucleoprotein complex"/>
    <property type="evidence" value="ECO:0007669"/>
    <property type="project" value="UniProtKB-KW"/>
</dbReference>
<dbReference type="STRING" id="85681.V4UCK1"/>
<sequence length="219" mass="24069">MSLISKLRHHLPNRLSRNPSVSPILALRSLNFNGVASRSFGQTAKKEEEEEEEEEVEIDQWRLPANYNLATFDPTEHPSPPTARVFRLVDEVSGLTLSESAELGLIMMKKQGMTEPPVVGVLKPGAAGFTGMAMKTGGAAAKEELKPEKTAFDLKLESYDANAKVKIIKELRTFTDLGLKEAKDLVEKTPAVLKKGVPKEEAEKIIEKMKAVGGKVIME</sequence>